<evidence type="ECO:0000256" key="2">
    <source>
        <dbReference type="SAM" id="Phobius"/>
    </source>
</evidence>
<dbReference type="AlphaFoldDB" id="A0A3P5XBT2"/>
<reference evidence="3 4" key="1">
    <citation type="submission" date="2018-11" db="EMBL/GenBank/DDBJ databases">
        <authorList>
            <person name="Criscuolo A."/>
        </authorList>
    </citation>
    <scope>NUCLEOTIDE SEQUENCE [LARGE SCALE GENOMIC DNA]</scope>
    <source>
        <strain evidence="3">AT11b</strain>
    </source>
</reference>
<evidence type="ECO:0000313" key="4">
    <source>
        <dbReference type="Proteomes" id="UP000280861"/>
    </source>
</evidence>
<feature type="compositionally biased region" description="Polar residues" evidence="1">
    <location>
        <begin position="156"/>
        <end position="166"/>
    </location>
</feature>
<dbReference type="RefSeq" id="WP_238989107.1">
    <property type="nucleotide sequence ID" value="NZ_CBCRYA010000030.1"/>
</dbReference>
<accession>A0A3P5XBT2</accession>
<keyword evidence="2" id="KW-0472">Membrane</keyword>
<evidence type="ECO:0000313" key="3">
    <source>
        <dbReference type="EMBL" id="VDC28340.1"/>
    </source>
</evidence>
<feature type="compositionally biased region" description="Low complexity" evidence="1">
    <location>
        <begin position="110"/>
        <end position="120"/>
    </location>
</feature>
<feature type="transmembrane region" description="Helical" evidence="2">
    <location>
        <begin position="49"/>
        <end position="69"/>
    </location>
</feature>
<keyword evidence="2" id="KW-1133">Transmembrane helix</keyword>
<feature type="region of interest" description="Disordered" evidence="1">
    <location>
        <begin position="110"/>
        <end position="166"/>
    </location>
</feature>
<feature type="transmembrane region" description="Helical" evidence="2">
    <location>
        <begin position="12"/>
        <end position="37"/>
    </location>
</feature>
<keyword evidence="4" id="KW-1185">Reference proteome</keyword>
<name>A0A3P5XBT2_9MICC</name>
<gene>
    <name evidence="3" type="ORF">PSET11_02079</name>
</gene>
<protein>
    <submittedName>
        <fullName evidence="3">Uncharacterized protein</fullName>
    </submittedName>
</protein>
<organism evidence="3 4">
    <name type="scientific">Arthrobacter ulcerisalmonis</name>
    <dbReference type="NCBI Taxonomy" id="2483813"/>
    <lineage>
        <taxon>Bacteria</taxon>
        <taxon>Bacillati</taxon>
        <taxon>Actinomycetota</taxon>
        <taxon>Actinomycetes</taxon>
        <taxon>Micrococcales</taxon>
        <taxon>Micrococcaceae</taxon>
        <taxon>Arthrobacter</taxon>
    </lineage>
</organism>
<sequence length="166" mass="17488">METIKKIVTNHYFPAAAVLTAVIIFWAVGMLGGLSLLHNNQPPLATLTWLLFVYGAAVLSPLAGLLAVGDLLRRWRRDRAAAAEATSAAAEETLAESEWIDAEPAAHVLPAAPAQPAAHPARVESPTQRAAVAPQTPPVSKPGPSQQAPKKPTTVKARQNSNKQAA</sequence>
<evidence type="ECO:0000256" key="1">
    <source>
        <dbReference type="SAM" id="MobiDB-lite"/>
    </source>
</evidence>
<keyword evidence="2" id="KW-0812">Transmembrane</keyword>
<proteinExistence type="predicted"/>
<dbReference type="EMBL" id="UXAU01000027">
    <property type="protein sequence ID" value="VDC28340.1"/>
    <property type="molecule type" value="Genomic_DNA"/>
</dbReference>
<dbReference type="Proteomes" id="UP000280861">
    <property type="component" value="Unassembled WGS sequence"/>
</dbReference>